<keyword evidence="3" id="KW-1185">Reference proteome</keyword>
<evidence type="ECO:0000313" key="3">
    <source>
        <dbReference type="Proteomes" id="UP000000560"/>
    </source>
</evidence>
<evidence type="ECO:0000256" key="1">
    <source>
        <dbReference type="SAM" id="MobiDB-lite"/>
    </source>
</evidence>
<dbReference type="HOGENOM" id="CLU_1740506_0_0_1"/>
<organism evidence="2 3">
    <name type="scientific">Emericella nidulans (strain FGSC A4 / ATCC 38163 / CBS 112.46 / NRRL 194 / M139)</name>
    <name type="common">Aspergillus nidulans</name>
    <dbReference type="NCBI Taxonomy" id="227321"/>
    <lineage>
        <taxon>Eukaryota</taxon>
        <taxon>Fungi</taxon>
        <taxon>Dikarya</taxon>
        <taxon>Ascomycota</taxon>
        <taxon>Pezizomycotina</taxon>
        <taxon>Eurotiomycetes</taxon>
        <taxon>Eurotiomycetidae</taxon>
        <taxon>Eurotiales</taxon>
        <taxon>Aspergillaceae</taxon>
        <taxon>Aspergillus</taxon>
        <taxon>Aspergillus subgen. Nidulantes</taxon>
    </lineage>
</organism>
<gene>
    <name evidence="2" type="ORF">ANIA_07478</name>
</gene>
<dbReference type="RefSeq" id="XP_680747.1">
    <property type="nucleotide sequence ID" value="XM_675655.1"/>
</dbReference>
<name>Q5AW52_EMENI</name>
<dbReference type="AlphaFoldDB" id="Q5AW52"/>
<accession>C8VBF4</accession>
<dbReference type="Proteomes" id="UP000000560">
    <property type="component" value="Chromosome IV"/>
</dbReference>
<evidence type="ECO:0000313" key="2">
    <source>
        <dbReference type="EMBL" id="CBF79458.1"/>
    </source>
</evidence>
<feature type="region of interest" description="Disordered" evidence="1">
    <location>
        <begin position="1"/>
        <end position="20"/>
    </location>
</feature>
<sequence>MAICEVAQTDPGAAGGDFSRGRAESRSQVSFVPPFLPPQRASWTLVVRKARSCVSHGLADSKRPVSSQSNGTGYNNEQAGGHQAIEREIESLEYYRTFLARLLDFVSHGEPGAVDRLFQFIRSGASQEQIFDTLAELRAVAGSGQTENRG</sequence>
<reference evidence="3" key="2">
    <citation type="journal article" date="2009" name="Fungal Genet. Biol.">
        <title>The 2008 update of the Aspergillus nidulans genome annotation: a community effort.</title>
        <authorList>
            <person name="Wortman J.R."/>
            <person name="Gilsenan J.M."/>
            <person name="Joardar V."/>
            <person name="Deegan J."/>
            <person name="Clutterbuck J."/>
            <person name="Andersen M.R."/>
            <person name="Archer D."/>
            <person name="Bencina M."/>
            <person name="Braus G."/>
            <person name="Coutinho P."/>
            <person name="von Dohren H."/>
            <person name="Doonan J."/>
            <person name="Driessen A.J."/>
            <person name="Durek P."/>
            <person name="Espeso E."/>
            <person name="Fekete E."/>
            <person name="Flipphi M."/>
            <person name="Estrada C.G."/>
            <person name="Geysens S."/>
            <person name="Goldman G."/>
            <person name="de Groot P.W."/>
            <person name="Hansen K."/>
            <person name="Harris S.D."/>
            <person name="Heinekamp T."/>
            <person name="Helmstaedt K."/>
            <person name="Henrissat B."/>
            <person name="Hofmann G."/>
            <person name="Homan T."/>
            <person name="Horio T."/>
            <person name="Horiuchi H."/>
            <person name="James S."/>
            <person name="Jones M."/>
            <person name="Karaffa L."/>
            <person name="Karanyi Z."/>
            <person name="Kato M."/>
            <person name="Keller N."/>
            <person name="Kelly D.E."/>
            <person name="Kiel J.A."/>
            <person name="Kim J.M."/>
            <person name="van der Klei I.J."/>
            <person name="Klis F.M."/>
            <person name="Kovalchuk A."/>
            <person name="Krasevec N."/>
            <person name="Kubicek C.P."/>
            <person name="Liu B."/>
            <person name="Maccabe A."/>
            <person name="Meyer V."/>
            <person name="Mirabito P."/>
            <person name="Miskei M."/>
            <person name="Mos M."/>
            <person name="Mullins J."/>
            <person name="Nelson D.R."/>
            <person name="Nielsen J."/>
            <person name="Oakley B.R."/>
            <person name="Osmani S.A."/>
            <person name="Pakula T."/>
            <person name="Paszewski A."/>
            <person name="Paulsen I."/>
            <person name="Pilsyk S."/>
            <person name="Pocsi I."/>
            <person name="Punt P.J."/>
            <person name="Ram A.F."/>
            <person name="Ren Q."/>
            <person name="Robellet X."/>
            <person name="Robson G."/>
            <person name="Seiboth B."/>
            <person name="van Solingen P."/>
            <person name="Specht T."/>
            <person name="Sun J."/>
            <person name="Taheri-Talesh N."/>
            <person name="Takeshita N."/>
            <person name="Ussery D."/>
            <person name="vanKuyk P.A."/>
            <person name="Visser H."/>
            <person name="van de Vondervoort P.J."/>
            <person name="de Vries R.P."/>
            <person name="Walton J."/>
            <person name="Xiang X."/>
            <person name="Xiong Y."/>
            <person name="Zeng A.P."/>
            <person name="Brandt B.W."/>
            <person name="Cornell M.J."/>
            <person name="van den Hondel C.A."/>
            <person name="Visser J."/>
            <person name="Oliver S.G."/>
            <person name="Turner G."/>
        </authorList>
    </citation>
    <scope>GENOME REANNOTATION</scope>
    <source>
        <strain evidence="3">FGSC A4 / ATCC 38163 / CBS 112.46 / NRRL 194 / M139</strain>
    </source>
</reference>
<reference evidence="3" key="1">
    <citation type="journal article" date="2005" name="Nature">
        <title>Sequencing of Aspergillus nidulans and comparative analysis with A. fumigatus and A. oryzae.</title>
        <authorList>
            <person name="Galagan J.E."/>
            <person name="Calvo S.E."/>
            <person name="Cuomo C."/>
            <person name="Ma L.J."/>
            <person name="Wortman J.R."/>
            <person name="Batzoglou S."/>
            <person name="Lee S.I."/>
            <person name="Basturkmen M."/>
            <person name="Spevak C.C."/>
            <person name="Clutterbuck J."/>
            <person name="Kapitonov V."/>
            <person name="Jurka J."/>
            <person name="Scazzocchio C."/>
            <person name="Farman M."/>
            <person name="Butler J."/>
            <person name="Purcell S."/>
            <person name="Harris S."/>
            <person name="Braus G.H."/>
            <person name="Draht O."/>
            <person name="Busch S."/>
            <person name="D'Enfert C."/>
            <person name="Bouchier C."/>
            <person name="Goldman G.H."/>
            <person name="Bell-Pedersen D."/>
            <person name="Griffiths-Jones S."/>
            <person name="Doonan J.H."/>
            <person name="Yu J."/>
            <person name="Vienken K."/>
            <person name="Pain A."/>
            <person name="Freitag M."/>
            <person name="Selker E.U."/>
            <person name="Archer D.B."/>
            <person name="Penalva M.A."/>
            <person name="Oakley B.R."/>
            <person name="Momany M."/>
            <person name="Tanaka T."/>
            <person name="Kumagai T."/>
            <person name="Asai K."/>
            <person name="Machida M."/>
            <person name="Nierman W.C."/>
            <person name="Denning D.W."/>
            <person name="Caddick M."/>
            <person name="Hynes M."/>
            <person name="Paoletti M."/>
            <person name="Fischer R."/>
            <person name="Miller B."/>
            <person name="Dyer P."/>
            <person name="Sachs M.S."/>
            <person name="Osmani S.A."/>
            <person name="Birren B.W."/>
        </authorList>
    </citation>
    <scope>NUCLEOTIDE SEQUENCE [LARGE SCALE GENOMIC DNA]</scope>
    <source>
        <strain evidence="3">FGSC A4 / ATCC 38163 / CBS 112.46 / NRRL 194 / M139</strain>
    </source>
</reference>
<dbReference type="KEGG" id="ani:ANIA_07478"/>
<protein>
    <submittedName>
        <fullName evidence="2">Miscellaneous Zn(II)2Cys6 transcription factor (Eurofung)</fullName>
    </submittedName>
</protein>
<feature type="region of interest" description="Disordered" evidence="1">
    <location>
        <begin position="55"/>
        <end position="81"/>
    </location>
</feature>
<proteinExistence type="predicted"/>
<accession>Q5AW52</accession>
<dbReference type="InParanoid" id="Q5AW52"/>
<dbReference type="OrthoDB" id="4439444at2759"/>
<feature type="compositionally biased region" description="Polar residues" evidence="1">
    <location>
        <begin position="64"/>
        <end position="78"/>
    </location>
</feature>
<dbReference type="GeneID" id="2869499"/>
<dbReference type="EMBL" id="BN001304">
    <property type="protein sequence ID" value="CBF79458.1"/>
    <property type="molecule type" value="Genomic_DNA"/>
</dbReference>